<dbReference type="AlphaFoldDB" id="A0A955I853"/>
<evidence type="ECO:0000313" key="2">
    <source>
        <dbReference type="Proteomes" id="UP000760819"/>
    </source>
</evidence>
<proteinExistence type="predicted"/>
<dbReference type="GO" id="GO:0003677">
    <property type="term" value="F:DNA binding"/>
    <property type="evidence" value="ECO:0007669"/>
    <property type="project" value="InterPro"/>
</dbReference>
<organism evidence="1 2">
    <name type="scientific">Candidatus Dojkabacteria bacterium</name>
    <dbReference type="NCBI Taxonomy" id="2099670"/>
    <lineage>
        <taxon>Bacteria</taxon>
        <taxon>Candidatus Dojkabacteria</taxon>
    </lineage>
</organism>
<dbReference type="CDD" id="cd10148">
    <property type="entry name" value="CsoR-like_DUF156"/>
    <property type="match status" value="1"/>
</dbReference>
<dbReference type="InterPro" id="IPR003735">
    <property type="entry name" value="Metal_Tscrpt_repr"/>
</dbReference>
<dbReference type="GO" id="GO:0046872">
    <property type="term" value="F:metal ion binding"/>
    <property type="evidence" value="ECO:0007669"/>
    <property type="project" value="InterPro"/>
</dbReference>
<dbReference type="InterPro" id="IPR038390">
    <property type="entry name" value="Metal_Tscrpt_repr_sf"/>
</dbReference>
<dbReference type="PANTHER" id="PTHR33677">
    <property type="entry name" value="TRANSCRIPTIONAL REPRESSOR FRMR-RELATED"/>
    <property type="match status" value="1"/>
</dbReference>
<reference evidence="1" key="1">
    <citation type="submission" date="2020-04" db="EMBL/GenBank/DDBJ databases">
        <authorList>
            <person name="Zhang T."/>
        </authorList>
    </citation>
    <scope>NUCLEOTIDE SEQUENCE</scope>
    <source>
        <strain evidence="1">HKST-UBA12</strain>
    </source>
</reference>
<evidence type="ECO:0000313" key="1">
    <source>
        <dbReference type="EMBL" id="MCA9379536.1"/>
    </source>
</evidence>
<name>A0A955I853_9BACT</name>
<comment type="caution">
    <text evidence="1">The sequence shown here is derived from an EMBL/GenBank/DDBJ whole genome shotgun (WGS) entry which is preliminary data.</text>
</comment>
<protein>
    <submittedName>
        <fullName evidence="1">Metal-sensitive transcriptional regulator</fullName>
    </submittedName>
</protein>
<accession>A0A955I853</accession>
<dbReference type="GO" id="GO:0045892">
    <property type="term" value="P:negative regulation of DNA-templated transcription"/>
    <property type="evidence" value="ECO:0007669"/>
    <property type="project" value="UniProtKB-ARBA"/>
</dbReference>
<reference evidence="1" key="2">
    <citation type="journal article" date="2021" name="Microbiome">
        <title>Successional dynamics and alternative stable states in a saline activated sludge microbial community over 9 years.</title>
        <authorList>
            <person name="Wang Y."/>
            <person name="Ye J."/>
            <person name="Ju F."/>
            <person name="Liu L."/>
            <person name="Boyd J.A."/>
            <person name="Deng Y."/>
            <person name="Parks D.H."/>
            <person name="Jiang X."/>
            <person name="Yin X."/>
            <person name="Woodcroft B.J."/>
            <person name="Tyson G.W."/>
            <person name="Hugenholtz P."/>
            <person name="Polz M.F."/>
            <person name="Zhang T."/>
        </authorList>
    </citation>
    <scope>NUCLEOTIDE SEQUENCE</scope>
    <source>
        <strain evidence="1">HKST-UBA12</strain>
    </source>
</reference>
<dbReference type="Pfam" id="PF02583">
    <property type="entry name" value="Trns_repr_metal"/>
    <property type="match status" value="1"/>
</dbReference>
<sequence>MKKEYYQKWLRRIEGQIKGIERMLEDERECLETVNQIQAVRASLSSLAQKVLEDEVSGCMQHPNRKSANRFRELVAGFLKLN</sequence>
<dbReference type="EMBL" id="JAGQLI010000226">
    <property type="protein sequence ID" value="MCA9379536.1"/>
    <property type="molecule type" value="Genomic_DNA"/>
</dbReference>
<dbReference type="Proteomes" id="UP000760819">
    <property type="component" value="Unassembled WGS sequence"/>
</dbReference>
<gene>
    <name evidence="1" type="ORF">KC640_03840</name>
</gene>
<dbReference type="Gene3D" id="1.20.58.1000">
    <property type="entry name" value="Metal-sensitive repressor, helix protomer"/>
    <property type="match status" value="1"/>
</dbReference>